<proteinExistence type="inferred from homology"/>
<dbReference type="SUPFAM" id="SSF53187">
    <property type="entry name" value="Zn-dependent exopeptidases"/>
    <property type="match status" value="1"/>
</dbReference>
<dbReference type="Gene3D" id="3.40.630.10">
    <property type="entry name" value="Zn peptidases"/>
    <property type="match status" value="1"/>
</dbReference>
<evidence type="ECO:0000313" key="3">
    <source>
        <dbReference type="EMBL" id="MBE9079954.1"/>
    </source>
</evidence>
<sequence>MLGQSSLSERLTLYLHNRNQVDAEIEWTDIKQLDRLVLETEALGTQVEVIGLSGEDRPLYGVTVGDSTATRTIAVIAGCHAGEIIGPLSALSLLRQLASQSTPGVQFKVVPAVDPDFLYRNAEALSTNPTLQNLLSDEAQQSRDLEGYFTTDTYPECIAVRKWLRRNDRIDAYFSLHSSALIAPGLFFYLGSGSEPNCTDHVAHQLTAAVPEYIPLLSSDPTGDALAVLSPGLFEIPISNTEELN</sequence>
<evidence type="ECO:0000259" key="2">
    <source>
        <dbReference type="PROSITE" id="PS52035"/>
    </source>
</evidence>
<dbReference type="GO" id="GO:0004181">
    <property type="term" value="F:metallocarboxypeptidase activity"/>
    <property type="evidence" value="ECO:0007669"/>
    <property type="project" value="InterPro"/>
</dbReference>
<protein>
    <recommendedName>
        <fullName evidence="2">Peptidase M14 domain-containing protein</fullName>
    </recommendedName>
</protein>
<gene>
    <name evidence="3" type="ORF">IQ241_22135</name>
</gene>
<evidence type="ECO:0000256" key="1">
    <source>
        <dbReference type="PROSITE-ProRule" id="PRU01379"/>
    </source>
</evidence>
<comment type="similarity">
    <text evidence="1">Belongs to the peptidase M14 family.</text>
</comment>
<feature type="domain" description="Peptidase M14" evidence="2">
    <location>
        <begin position="14"/>
        <end position="245"/>
    </location>
</feature>
<comment type="caution">
    <text evidence="3">The sequence shown here is derived from an EMBL/GenBank/DDBJ whole genome shotgun (WGS) entry which is preliminary data.</text>
</comment>
<dbReference type="PROSITE" id="PS52035">
    <property type="entry name" value="PEPTIDASE_M14"/>
    <property type="match status" value="1"/>
</dbReference>
<dbReference type="Pfam" id="PF00246">
    <property type="entry name" value="Peptidase_M14"/>
    <property type="match status" value="1"/>
</dbReference>
<comment type="caution">
    <text evidence="1">Lacks conserved residue(s) required for the propagation of feature annotation.</text>
</comment>
<dbReference type="GO" id="GO:0006508">
    <property type="term" value="P:proteolysis"/>
    <property type="evidence" value="ECO:0007669"/>
    <property type="project" value="InterPro"/>
</dbReference>
<name>A0A8J7DSB4_9CYAN</name>
<reference evidence="3" key="1">
    <citation type="submission" date="2020-10" db="EMBL/GenBank/DDBJ databases">
        <authorList>
            <person name="Castelo-Branco R."/>
            <person name="Eusebio N."/>
            <person name="Adriana R."/>
            <person name="Vieira A."/>
            <person name="Brugerolle De Fraissinette N."/>
            <person name="Rezende De Castro R."/>
            <person name="Schneider M.P."/>
            <person name="Vasconcelos V."/>
            <person name="Leao P.N."/>
        </authorList>
    </citation>
    <scope>NUCLEOTIDE SEQUENCE</scope>
    <source>
        <strain evidence="3">LEGE 07310</strain>
    </source>
</reference>
<dbReference type="AlphaFoldDB" id="A0A8J7DSB4"/>
<dbReference type="GO" id="GO:0008270">
    <property type="term" value="F:zinc ion binding"/>
    <property type="evidence" value="ECO:0007669"/>
    <property type="project" value="InterPro"/>
</dbReference>
<evidence type="ECO:0000313" key="4">
    <source>
        <dbReference type="Proteomes" id="UP000636505"/>
    </source>
</evidence>
<dbReference type="Proteomes" id="UP000636505">
    <property type="component" value="Unassembled WGS sequence"/>
</dbReference>
<organism evidence="3 4">
    <name type="scientific">Vasconcelosia minhoensis LEGE 07310</name>
    <dbReference type="NCBI Taxonomy" id="915328"/>
    <lineage>
        <taxon>Bacteria</taxon>
        <taxon>Bacillati</taxon>
        <taxon>Cyanobacteriota</taxon>
        <taxon>Cyanophyceae</taxon>
        <taxon>Nodosilineales</taxon>
        <taxon>Cymatolegaceae</taxon>
        <taxon>Vasconcelosia</taxon>
        <taxon>Vasconcelosia minhoensis</taxon>
    </lineage>
</organism>
<dbReference type="EMBL" id="JADEXG010000075">
    <property type="protein sequence ID" value="MBE9079954.1"/>
    <property type="molecule type" value="Genomic_DNA"/>
</dbReference>
<dbReference type="RefSeq" id="WP_193911430.1">
    <property type="nucleotide sequence ID" value="NZ_JADEXG010000075.1"/>
</dbReference>
<keyword evidence="4" id="KW-1185">Reference proteome</keyword>
<dbReference type="InterPro" id="IPR000834">
    <property type="entry name" value="Peptidase_M14"/>
</dbReference>
<accession>A0A8J7DSB4</accession>